<dbReference type="InterPro" id="IPR036629">
    <property type="entry name" value="YjbJ_sf"/>
</dbReference>
<feature type="compositionally biased region" description="Basic and acidic residues" evidence="2">
    <location>
        <begin position="1"/>
        <end position="32"/>
    </location>
</feature>
<dbReference type="EMBL" id="CP014228">
    <property type="protein sequence ID" value="AMD86376.1"/>
    <property type="molecule type" value="Genomic_DNA"/>
</dbReference>
<dbReference type="Pfam" id="PF05532">
    <property type="entry name" value="CsbD"/>
    <property type="match status" value="1"/>
</dbReference>
<evidence type="ECO:0000256" key="1">
    <source>
        <dbReference type="ARBA" id="ARBA00009129"/>
    </source>
</evidence>
<keyword evidence="5" id="KW-1185">Reference proteome</keyword>
<evidence type="ECO:0000313" key="5">
    <source>
        <dbReference type="Proteomes" id="UP000065220"/>
    </source>
</evidence>
<reference evidence="5" key="1">
    <citation type="submission" date="2016-02" db="EMBL/GenBank/DDBJ databases">
        <authorList>
            <person name="Holder M.E."/>
            <person name="Ajami N.J."/>
            <person name="Petrosino J.F."/>
        </authorList>
    </citation>
    <scope>NUCLEOTIDE SEQUENCE [LARGE SCALE GENOMIC DNA]</scope>
    <source>
        <strain evidence="5">CCUG 36733</strain>
    </source>
</reference>
<gene>
    <name evidence="4" type="ORF">AXF14_00585</name>
</gene>
<accession>A0A109W1Z9</accession>
<feature type="region of interest" description="Disordered" evidence="2">
    <location>
        <begin position="1"/>
        <end position="42"/>
    </location>
</feature>
<dbReference type="InterPro" id="IPR008462">
    <property type="entry name" value="CsbD"/>
</dbReference>
<dbReference type="STRING" id="111015.AXF14_00585"/>
<comment type="similarity">
    <text evidence="1">Belongs to the UPF0337 (CsbD) family.</text>
</comment>
<evidence type="ECO:0000313" key="4">
    <source>
        <dbReference type="EMBL" id="AMD86376.1"/>
    </source>
</evidence>
<dbReference type="SUPFAM" id="SSF69047">
    <property type="entry name" value="Hypothetical protein YjbJ"/>
    <property type="match status" value="1"/>
</dbReference>
<dbReference type="Proteomes" id="UP000065220">
    <property type="component" value="Chromosome"/>
</dbReference>
<proteinExistence type="inferred from homology"/>
<feature type="domain" description="CsbD-like" evidence="3">
    <location>
        <begin position="6"/>
        <end position="53"/>
    </location>
</feature>
<sequence length="64" mass="6735">MADSDSKFDQVAGKLKETAGKVTGDKETETEGRLQNADGQVAEKVDDAKATLKGVADHLSGKDE</sequence>
<evidence type="ECO:0000259" key="3">
    <source>
        <dbReference type="Pfam" id="PF05532"/>
    </source>
</evidence>
<protein>
    <submittedName>
        <fullName evidence="4">General stress protein CsbD</fullName>
    </submittedName>
</protein>
<dbReference type="Gene3D" id="1.10.1470.10">
    <property type="entry name" value="YjbJ"/>
    <property type="match status" value="1"/>
</dbReference>
<name>A0A109W1Z9_ACTRD</name>
<dbReference type="AlphaFoldDB" id="A0A109W1Z9"/>
<dbReference type="KEGG" id="ard:AXF14_00585"/>
<dbReference type="RefSeq" id="WP_067939055.1">
    <property type="nucleotide sequence ID" value="NZ_CP014228.1"/>
</dbReference>
<organism evidence="4 5">
    <name type="scientific">Actinomyces radicidentis</name>
    <dbReference type="NCBI Taxonomy" id="111015"/>
    <lineage>
        <taxon>Bacteria</taxon>
        <taxon>Bacillati</taxon>
        <taxon>Actinomycetota</taxon>
        <taxon>Actinomycetes</taxon>
        <taxon>Actinomycetales</taxon>
        <taxon>Actinomycetaceae</taxon>
        <taxon>Actinomyces</taxon>
    </lineage>
</organism>
<evidence type="ECO:0000256" key="2">
    <source>
        <dbReference type="SAM" id="MobiDB-lite"/>
    </source>
</evidence>